<evidence type="ECO:0000313" key="5">
    <source>
        <dbReference type="Proteomes" id="UP000549394"/>
    </source>
</evidence>
<dbReference type="Pfam" id="PF02221">
    <property type="entry name" value="E1_DerP2_DerF2"/>
    <property type="match status" value="1"/>
</dbReference>
<keyword evidence="1 2" id="KW-0732">Signal</keyword>
<keyword evidence="5" id="KW-1185">Reference proteome</keyword>
<evidence type="ECO:0000256" key="2">
    <source>
        <dbReference type="SAM" id="SignalP"/>
    </source>
</evidence>
<dbReference type="InterPro" id="IPR028996">
    <property type="entry name" value="GM2-AP"/>
</dbReference>
<protein>
    <submittedName>
        <fullName evidence="4">DgyrCDS5221</fullName>
    </submittedName>
</protein>
<dbReference type="Proteomes" id="UP000549394">
    <property type="component" value="Unassembled WGS sequence"/>
</dbReference>
<dbReference type="GO" id="GO:0009898">
    <property type="term" value="C:cytoplasmic side of plasma membrane"/>
    <property type="evidence" value="ECO:0007669"/>
    <property type="project" value="TreeGrafter"/>
</dbReference>
<evidence type="ECO:0000313" key="4">
    <source>
        <dbReference type="EMBL" id="CAD5116317.1"/>
    </source>
</evidence>
<reference evidence="4 5" key="1">
    <citation type="submission" date="2020-08" db="EMBL/GenBank/DDBJ databases">
        <authorList>
            <person name="Hejnol A."/>
        </authorList>
    </citation>
    <scope>NUCLEOTIDE SEQUENCE [LARGE SCALE GENOMIC DNA]</scope>
</reference>
<comment type="caution">
    <text evidence="4">The sequence shown here is derived from an EMBL/GenBank/DDBJ whole genome shotgun (WGS) entry which is preliminary data.</text>
</comment>
<dbReference type="SMART" id="SM00737">
    <property type="entry name" value="ML"/>
    <property type="match status" value="1"/>
</dbReference>
<dbReference type="GO" id="GO:0005319">
    <property type="term" value="F:lipid transporter activity"/>
    <property type="evidence" value="ECO:0007669"/>
    <property type="project" value="TreeGrafter"/>
</dbReference>
<accession>A0A7I8VLW9</accession>
<sequence>MNRVVILLFLYYSMVDGDYLDKFGLSKSNDIFRLEIPKWIKRIEKENPKMSWSNCGSSSDLIKLDKLEIQPSKIKIPGNVTVSASGSLKEDITSGIKLDLKIEKKILVWIKIPCEDKIGSCTYDVCSMLKTIFPGGKCPDVFVKAGVPCHCPFLKGNYSLKKANVFVNPSIKIPSWLEEGEYKIQLDVSHQGKRLMCLKMDLSLA</sequence>
<dbReference type="OrthoDB" id="6409159at2759"/>
<organism evidence="4 5">
    <name type="scientific">Dimorphilus gyrociliatus</name>
    <dbReference type="NCBI Taxonomy" id="2664684"/>
    <lineage>
        <taxon>Eukaryota</taxon>
        <taxon>Metazoa</taxon>
        <taxon>Spiralia</taxon>
        <taxon>Lophotrochozoa</taxon>
        <taxon>Annelida</taxon>
        <taxon>Polychaeta</taxon>
        <taxon>Polychaeta incertae sedis</taxon>
        <taxon>Dinophilidae</taxon>
        <taxon>Dimorphilus</taxon>
    </lineage>
</organism>
<dbReference type="SUPFAM" id="SSF63707">
    <property type="entry name" value="Ganglioside M2 (gm2) activator"/>
    <property type="match status" value="1"/>
</dbReference>
<feature type="signal peptide" evidence="2">
    <location>
        <begin position="1"/>
        <end position="17"/>
    </location>
</feature>
<dbReference type="EMBL" id="CAJFCJ010000006">
    <property type="protein sequence ID" value="CAD5116317.1"/>
    <property type="molecule type" value="Genomic_DNA"/>
</dbReference>
<dbReference type="InterPro" id="IPR003172">
    <property type="entry name" value="ML_dom"/>
</dbReference>
<dbReference type="InterPro" id="IPR036846">
    <property type="entry name" value="GM2-AP_sf"/>
</dbReference>
<feature type="domain" description="MD-2-related lipid-recognition" evidence="3">
    <location>
        <begin position="52"/>
        <end position="202"/>
    </location>
</feature>
<feature type="chain" id="PRO_5029666269" evidence="2">
    <location>
        <begin position="18"/>
        <end position="205"/>
    </location>
</feature>
<evidence type="ECO:0000256" key="1">
    <source>
        <dbReference type="ARBA" id="ARBA00022729"/>
    </source>
</evidence>
<proteinExistence type="predicted"/>
<dbReference type="PANTHER" id="PTHR17357">
    <property type="entry name" value="GM2 GANGLIOSIDE ACTIVATOR PROTEIN"/>
    <property type="match status" value="1"/>
</dbReference>
<gene>
    <name evidence="4" type="ORF">DGYR_LOCUS4954</name>
</gene>
<dbReference type="AlphaFoldDB" id="A0A7I8VLW9"/>
<dbReference type="Gene3D" id="2.70.220.10">
    <property type="entry name" value="Ganglioside GM2 activator"/>
    <property type="match status" value="1"/>
</dbReference>
<name>A0A7I8VLW9_9ANNE</name>
<dbReference type="GO" id="GO:0006689">
    <property type="term" value="P:ganglioside catabolic process"/>
    <property type="evidence" value="ECO:0007669"/>
    <property type="project" value="InterPro"/>
</dbReference>
<evidence type="ECO:0000259" key="3">
    <source>
        <dbReference type="SMART" id="SM00737"/>
    </source>
</evidence>
<dbReference type="GO" id="GO:0008047">
    <property type="term" value="F:enzyme activator activity"/>
    <property type="evidence" value="ECO:0007669"/>
    <property type="project" value="InterPro"/>
</dbReference>
<dbReference type="PANTHER" id="PTHR17357:SF0">
    <property type="entry name" value="GANGLIOSIDE GM2 ACTIVATOR"/>
    <property type="match status" value="1"/>
</dbReference>